<keyword evidence="5" id="KW-0808">Transferase</keyword>
<keyword evidence="4" id="KW-0723">Serine/threonine-protein kinase</keyword>
<dbReference type="InterPro" id="IPR003152">
    <property type="entry name" value="FATC_dom"/>
</dbReference>
<dbReference type="InterPro" id="IPR011989">
    <property type="entry name" value="ARM-like"/>
</dbReference>
<dbReference type="KEGG" id="soy:115875404"/>
<dbReference type="Pfam" id="PF25030">
    <property type="entry name" value="M-HEAT_ATR"/>
    <property type="match status" value="1"/>
</dbReference>
<dbReference type="Gene3D" id="1.25.10.10">
    <property type="entry name" value="Leucine-rich Repeat Variant"/>
    <property type="match status" value="1"/>
</dbReference>
<name>A0A6J2X6B2_SITOR</name>
<evidence type="ECO:0000256" key="11">
    <source>
        <dbReference type="ARBA" id="ARBA00023242"/>
    </source>
</evidence>
<dbReference type="GO" id="GO:0005634">
    <property type="term" value="C:nucleus"/>
    <property type="evidence" value="ECO:0007669"/>
    <property type="project" value="UniProtKB-SubCell"/>
</dbReference>
<dbReference type="Gene3D" id="1.25.40.10">
    <property type="entry name" value="Tetratricopeptide repeat domain"/>
    <property type="match status" value="1"/>
</dbReference>
<dbReference type="Gene3D" id="1.10.1070.11">
    <property type="entry name" value="Phosphatidylinositol 3-/4-kinase, catalytic domain"/>
    <property type="match status" value="1"/>
</dbReference>
<dbReference type="Pfam" id="PF00454">
    <property type="entry name" value="PI3_PI4_kinase"/>
    <property type="match status" value="1"/>
</dbReference>
<evidence type="ECO:0000256" key="5">
    <source>
        <dbReference type="ARBA" id="ARBA00022679"/>
    </source>
</evidence>
<dbReference type="GO" id="GO:0005694">
    <property type="term" value="C:chromosome"/>
    <property type="evidence" value="ECO:0007669"/>
    <property type="project" value="TreeGrafter"/>
</dbReference>
<evidence type="ECO:0000256" key="1">
    <source>
        <dbReference type="ARBA" id="ARBA00004123"/>
    </source>
</evidence>
<evidence type="ECO:0000256" key="6">
    <source>
        <dbReference type="ARBA" id="ARBA00022741"/>
    </source>
</evidence>
<dbReference type="GO" id="GO:0000723">
    <property type="term" value="P:telomere maintenance"/>
    <property type="evidence" value="ECO:0007669"/>
    <property type="project" value="TreeGrafter"/>
</dbReference>
<evidence type="ECO:0000256" key="9">
    <source>
        <dbReference type="ARBA" id="ARBA00022840"/>
    </source>
</evidence>
<evidence type="ECO:0000259" key="15">
    <source>
        <dbReference type="PROSITE" id="PS51189"/>
    </source>
</evidence>
<dbReference type="InterPro" id="IPR000403">
    <property type="entry name" value="PI3/4_kinase_cat_dom"/>
</dbReference>
<dbReference type="OrthoDB" id="381190at2759"/>
<dbReference type="Pfam" id="PF02260">
    <property type="entry name" value="FATC"/>
    <property type="match status" value="1"/>
</dbReference>
<dbReference type="InterPro" id="IPR050517">
    <property type="entry name" value="DDR_Repair_Kinase"/>
</dbReference>
<proteinExistence type="inferred from homology"/>
<evidence type="ECO:0000313" key="18">
    <source>
        <dbReference type="RefSeq" id="XP_030746711.1"/>
    </source>
</evidence>
<evidence type="ECO:0000259" key="16">
    <source>
        <dbReference type="PROSITE" id="PS51190"/>
    </source>
</evidence>
<keyword evidence="17" id="KW-1185">Reference proteome</keyword>
<dbReference type="GO" id="GO:0006281">
    <property type="term" value="P:DNA repair"/>
    <property type="evidence" value="ECO:0007669"/>
    <property type="project" value="UniProtKB-KW"/>
</dbReference>
<keyword evidence="8" id="KW-0418">Kinase</keyword>
<dbReference type="InterPro" id="IPR003151">
    <property type="entry name" value="PIK-rel_kinase_FAT"/>
</dbReference>
<dbReference type="Pfam" id="PF02259">
    <property type="entry name" value="FAT"/>
    <property type="match status" value="1"/>
</dbReference>
<dbReference type="EC" id="2.7.11.1" evidence="3"/>
<dbReference type="Pfam" id="PF08064">
    <property type="entry name" value="UME"/>
    <property type="match status" value="1"/>
</dbReference>
<protein>
    <recommendedName>
        <fullName evidence="12">Serine/threonine-protein kinase ATR</fullName>
        <ecNumber evidence="3">2.7.11.1</ecNumber>
    </recommendedName>
</protein>
<feature type="domain" description="PI3K/PI4K catalytic" evidence="14">
    <location>
        <begin position="2213"/>
        <end position="2526"/>
    </location>
</feature>
<dbReference type="PANTHER" id="PTHR11139">
    <property type="entry name" value="ATAXIA TELANGIECTASIA MUTATED ATM -RELATED"/>
    <property type="match status" value="1"/>
</dbReference>
<evidence type="ECO:0000256" key="7">
    <source>
        <dbReference type="ARBA" id="ARBA00022763"/>
    </source>
</evidence>
<dbReference type="SMART" id="SM01343">
    <property type="entry name" value="FATC"/>
    <property type="match status" value="1"/>
</dbReference>
<accession>A0A6J2X6B2</accession>
<dbReference type="InterPro" id="IPR012993">
    <property type="entry name" value="UME"/>
</dbReference>
<dbReference type="Proteomes" id="UP000504635">
    <property type="component" value="Unplaced"/>
</dbReference>
<dbReference type="SUPFAM" id="SSF48452">
    <property type="entry name" value="TPR-like"/>
    <property type="match status" value="1"/>
</dbReference>
<evidence type="ECO:0000256" key="8">
    <source>
        <dbReference type="ARBA" id="ARBA00022777"/>
    </source>
</evidence>
<dbReference type="GeneID" id="115875404"/>
<dbReference type="InterPro" id="IPR011990">
    <property type="entry name" value="TPR-like_helical_dom_sf"/>
</dbReference>
<dbReference type="SUPFAM" id="SSF56112">
    <property type="entry name" value="Protein kinase-like (PK-like)"/>
    <property type="match status" value="1"/>
</dbReference>
<keyword evidence="9" id="KW-0067">ATP-binding</keyword>
<dbReference type="InterPro" id="IPR057564">
    <property type="entry name" value="HEAT_ATR"/>
</dbReference>
<dbReference type="GO" id="GO:0004674">
    <property type="term" value="F:protein serine/threonine kinase activity"/>
    <property type="evidence" value="ECO:0007669"/>
    <property type="project" value="UniProtKB-KW"/>
</dbReference>
<sequence>MNVLGSLRKPDSIERNTIHKLANMVMSKEFSKTFLYYKEPGISIGDYESIVDKYHTFTAWLLQQFFYFLSCDNDEIIVDAQLSVLDKLSKTHLHIYANFTKEFCKAFDILCDYQKKPQNKIEIRIFNMKKNADLEQKLNLKEAFIEVTNEVVCLNLIEKLLKILKFILLESIKFYSVDHYIHNTLDNLLYLLGNRKCELFIFEIFIELITLNCHCNDWDPELEKKVLAFISFFEQMVFDYFFDKNPANIDKGLFENILEKYITCCKDMSCHIATKKTTIPNWIIKHSVECAGCIIHPSDYLLKISFEEVDNVMQFILCGNIDEKTLAKELLSENNKYVLKQFKRQVLEEIFEHLQNKVLINEIVFCNISKTWSEFHTTFSSCLDNLRCTEDYCEMQKKYIQLDGIIETLMDVIFRVKKQYANKNSIPVFFNEDSTHIVLKIISNTAKHYQNCRKFLDPLLFLRNLIKLLVMSQNQNIDIIYHLVASPFLVPLCYKSETYFPYNFEGNFSHNTVNYKSDLKTLYSCLRNDTNLKKHELFEILNQFFKWISSGLLQLLNQAHMKQIELLHLKVLKNILNSEDAPLLYQVIDNIPLLLNIFSNTEELLSNILLLLMSSSKEQIQHKILEVIPKILCICSGSIFKCIKQGQIEIICEKCDLKSDTPENISVEEYSKDEPNIVVIQVSSNKVDFSSIKSHILKLVLRYLLGDDFELQLHALNLLPYLSKHIVTFYNPDTTRIWIELAGDPKQEIRKKLAEIICNTIKNGQFNTTISKEAKIKVIEVVCSTLLKLTKKSLKYSDYDLQNTVLQTVTELADIEVDSIKLECMKIFLYFIMIPTSSQTYIAINKCMNLSKRDSLGRMQLYRHNIKTLCDVIAHLCSVNQQLVQSSLQESLFKISVVLGYDGVKEYLKREAENLLPFLVAKILKNSNIPKLIIEMASIVEAEVSELLSLNYGNIFLHLYLGDMDEKQSRECSMFVEKLTGVTGRKLRKRNFKVILNKLLLNFHEKKSRVLKILRLLLNEDSVSQSTSIEDYILPFFLAFLLYFDLELSSEYSNKENILLSLADLLTFLGPNRIMPLRFKILAMLQTSNYIKYPELTCTVWNSFIKSCDIECLGPHLATIFISMMPLIEQCPSQVNMLLQYLIVENEHVLRNNISDLFFVNNSFLNSSITTIVKKYLRTSENFCLRDKIERYLKYIKHDSLEVKIQSLKQIKISLERNREELDQMILGYNGIDSIIVELVDVLTMGCREKDETLKLMCGEVFGELGAIEPSHLPRRYANCENSFTFFMNEDTFIESALTELIKAFQTDKNARNTDRVALAIQEILKKYDISPNDTSLRNFMWNGFSEAQREVMTPLLSSKYICVEKFVSYPYPLYGSNAGANFQSWLYNITSNLILTLPEDQKSLLQNCFPSMKMDKKVLMHFLPYILLHSLLESSSGSETHCYTEFQTILNSFNCNKAVADEVLNTKALQLRGSTPSVTRDITGEDKMQMQATRVVFILLDFLDRWLRERHWSKGYNAETDANYKIIRRFMKKFCKLKLAKCNYNCGEYSRALMYLEDFINQNPSEISTQLSFLAEIYAQLDESDGVLGVEPFQQAEPSLEQRILSLEVSGKLADAAAIYEHMPRPLKLQHLQGLIHCYLDLDKVNTALYFAEGALDLQPEFGNMLLEVQAEPLWRLGKYDDLENLLNKPDLLENKSWGVQVGRSLVYIKKGERDLFKSTLESIKRQQVESFGSASLEEGAYQHGYNYITRLHCLNELEQIEKTLSELFLKPNDKNYAEKIMKKLSYEWQLRIKVVQTSVRILEPLLCVRRVALNLGREIVKKKVPQAVTFFDGLLGESWLQSVTVARNAGVHQQAYTYVLDAEKYAPPKLFIEKAKLHWLREEHEEALITLKRGLNMYIPDNTSSQIIANLSLDNKKLCAEARLLIATYNDDICSVDVEVNLQQYKDSCEVYREWEKSLVCLAQYQDRIFQNYSDEDKDSKSDLQLHIVNNFGRSLYYGTNYIYQSMPRLLSIWFDYGTKLFGLTNRDVKEERRNYLVKLTKLIDGFLTRLPSFVFLTSFSQIISRISHPQKEVYLELKNIIIKLLEHYPQQCLWMISSVIKSSYPIRVQRCSEILNDPKLKIHTMPKLIKDFTSLAEKLIELCNKDIPQDVKNINVSMLVRSLPRMLNKGDFSEIMMPTHKFRKLILPNPDFKNSQHNPFPNRYVYIAGIEEEMSILNSLQRPRKINLRGSDGKKYTFMLKPKDDLRKDFRLMEFNDIVNHLLLCDPEARQRRLNIRLYSVAPLNEECGLIEWVPNLLGLRPVLLNLYQQRGLGMKAREIKEACCSVKDPLSKKRDVFVNTLLKKHPPVLGDWFRKHFPDAQSWLTARTAYIRTTAVISITGYILGLGDRHGENILLDSTCGDVVHVDFNCLFNKGESFEWPERVPFRLTQNMVSAMGPLGVEGVFRKSCEFTLRVLRSNAPTLMSIVTPFVYDPLVSWPRHVAAAAQSSERVNEQALEHIKNIELRLQGKVKTRSRFMSQCLSVEGQTDYLIKEAMSIDNLCQMYLGWMPYL</sequence>
<dbReference type="InterPro" id="IPR014009">
    <property type="entry name" value="PIK_FAT"/>
</dbReference>
<evidence type="ECO:0000313" key="17">
    <source>
        <dbReference type="Proteomes" id="UP000504635"/>
    </source>
</evidence>
<dbReference type="FunFam" id="3.30.1010.10:FF:000011">
    <property type="entry name" value="serine/threonine-protein kinase ATR"/>
    <property type="match status" value="1"/>
</dbReference>
<dbReference type="FunCoup" id="A0A6J2X6B2">
    <property type="interactions" value="1413"/>
</dbReference>
<dbReference type="InterPro" id="IPR011009">
    <property type="entry name" value="Kinase-like_dom_sf"/>
</dbReference>
<evidence type="ECO:0000256" key="13">
    <source>
        <dbReference type="SAM" id="Coils"/>
    </source>
</evidence>
<feature type="coiled-coil region" evidence="13">
    <location>
        <begin position="1198"/>
        <end position="1225"/>
    </location>
</feature>
<evidence type="ECO:0000256" key="12">
    <source>
        <dbReference type="ARBA" id="ARBA00024420"/>
    </source>
</evidence>
<evidence type="ECO:0000259" key="14">
    <source>
        <dbReference type="PROSITE" id="PS50290"/>
    </source>
</evidence>
<evidence type="ECO:0000256" key="10">
    <source>
        <dbReference type="ARBA" id="ARBA00023204"/>
    </source>
</evidence>
<dbReference type="RefSeq" id="XP_030746711.1">
    <property type="nucleotide sequence ID" value="XM_030890851.1"/>
</dbReference>
<keyword evidence="7" id="KW-0227">DNA damage</keyword>
<feature type="domain" description="FAT" evidence="15">
    <location>
        <begin position="1539"/>
        <end position="2105"/>
    </location>
</feature>
<gene>
    <name evidence="18" type="primary">LOC115875404</name>
</gene>
<dbReference type="GO" id="GO:0000077">
    <property type="term" value="P:DNA damage checkpoint signaling"/>
    <property type="evidence" value="ECO:0007669"/>
    <property type="project" value="TreeGrafter"/>
</dbReference>
<dbReference type="InParanoid" id="A0A6J2X6B2"/>
<dbReference type="InterPro" id="IPR036940">
    <property type="entry name" value="PI3/4_kinase_cat_sf"/>
</dbReference>
<feature type="domain" description="FATC" evidence="16">
    <location>
        <begin position="2524"/>
        <end position="2556"/>
    </location>
</feature>
<dbReference type="InterPro" id="IPR018936">
    <property type="entry name" value="PI3/4_kinase_CS"/>
</dbReference>
<organism evidence="17 18">
    <name type="scientific">Sitophilus oryzae</name>
    <name type="common">Rice weevil</name>
    <name type="synonym">Curculio oryzae</name>
    <dbReference type="NCBI Taxonomy" id="7048"/>
    <lineage>
        <taxon>Eukaryota</taxon>
        <taxon>Metazoa</taxon>
        <taxon>Ecdysozoa</taxon>
        <taxon>Arthropoda</taxon>
        <taxon>Hexapoda</taxon>
        <taxon>Insecta</taxon>
        <taxon>Pterygota</taxon>
        <taxon>Neoptera</taxon>
        <taxon>Endopterygota</taxon>
        <taxon>Coleoptera</taxon>
        <taxon>Polyphaga</taxon>
        <taxon>Cucujiformia</taxon>
        <taxon>Curculionidae</taxon>
        <taxon>Dryophthorinae</taxon>
        <taxon>Sitophilus</taxon>
    </lineage>
</organism>
<dbReference type="PANTHER" id="PTHR11139:SF69">
    <property type="entry name" value="SERINE_THREONINE-PROTEIN KINASE ATR"/>
    <property type="match status" value="1"/>
</dbReference>
<dbReference type="CDD" id="cd00892">
    <property type="entry name" value="PIKKc_ATR"/>
    <property type="match status" value="1"/>
</dbReference>
<evidence type="ECO:0000256" key="2">
    <source>
        <dbReference type="ARBA" id="ARBA00010769"/>
    </source>
</evidence>
<keyword evidence="6" id="KW-0547">Nucleotide-binding</keyword>
<dbReference type="PROSITE" id="PS00916">
    <property type="entry name" value="PI3_4_KINASE_2"/>
    <property type="match status" value="1"/>
</dbReference>
<reference evidence="18" key="1">
    <citation type="submission" date="2025-08" db="UniProtKB">
        <authorList>
            <consortium name="RefSeq"/>
        </authorList>
    </citation>
    <scope>IDENTIFICATION</scope>
    <source>
        <tissue evidence="18">Gonads</tissue>
    </source>
</reference>
<dbReference type="InterPro" id="IPR056802">
    <property type="entry name" value="ATR-like_M-HEAT"/>
</dbReference>
<dbReference type="SMART" id="SM00802">
    <property type="entry name" value="UME"/>
    <property type="match status" value="1"/>
</dbReference>
<keyword evidence="13" id="KW-0175">Coiled coil</keyword>
<dbReference type="InterPro" id="IPR016024">
    <property type="entry name" value="ARM-type_fold"/>
</dbReference>
<dbReference type="PROSITE" id="PS51189">
    <property type="entry name" value="FAT"/>
    <property type="match status" value="1"/>
</dbReference>
<comment type="similarity">
    <text evidence="2">Belongs to the PI3/PI4-kinase family. ATM subfamily.</text>
</comment>
<keyword evidence="11" id="KW-0539">Nucleus</keyword>
<dbReference type="PROSITE" id="PS51190">
    <property type="entry name" value="FATC"/>
    <property type="match status" value="1"/>
</dbReference>
<dbReference type="GO" id="GO:0005524">
    <property type="term" value="F:ATP binding"/>
    <property type="evidence" value="ECO:0007669"/>
    <property type="project" value="UniProtKB-KW"/>
</dbReference>
<keyword evidence="10" id="KW-0234">DNA repair</keyword>
<evidence type="ECO:0000256" key="3">
    <source>
        <dbReference type="ARBA" id="ARBA00012513"/>
    </source>
</evidence>
<dbReference type="SMART" id="SM00146">
    <property type="entry name" value="PI3Kc"/>
    <property type="match status" value="1"/>
</dbReference>
<dbReference type="SUPFAM" id="SSF48371">
    <property type="entry name" value="ARM repeat"/>
    <property type="match status" value="2"/>
</dbReference>
<dbReference type="Pfam" id="PF23593">
    <property type="entry name" value="HEAT_ATR"/>
    <property type="match status" value="1"/>
</dbReference>
<evidence type="ECO:0000256" key="4">
    <source>
        <dbReference type="ARBA" id="ARBA00022527"/>
    </source>
</evidence>
<dbReference type="PROSITE" id="PS50290">
    <property type="entry name" value="PI3_4_KINASE_3"/>
    <property type="match status" value="1"/>
</dbReference>
<dbReference type="Gene3D" id="3.30.1010.10">
    <property type="entry name" value="Phosphatidylinositol 3-kinase Catalytic Subunit, Chain A, domain 4"/>
    <property type="match status" value="1"/>
</dbReference>
<comment type="subcellular location">
    <subcellularLocation>
        <location evidence="1">Nucleus</location>
    </subcellularLocation>
</comment>